<protein>
    <submittedName>
        <fullName evidence="2">Uncharacterized protein</fullName>
    </submittedName>
</protein>
<evidence type="ECO:0000313" key="3">
    <source>
        <dbReference type="Proteomes" id="UP000243006"/>
    </source>
</evidence>
<comment type="caution">
    <text evidence="2">The sequence shown here is derived from an EMBL/GenBank/DDBJ whole genome shotgun (WGS) entry which is preliminary data.</text>
</comment>
<reference evidence="2 3" key="1">
    <citation type="submission" date="2015-04" db="EMBL/GenBank/DDBJ databases">
        <title>Draft genome of the roundworm Trichinella nativa.</title>
        <authorList>
            <person name="Mitreva M."/>
        </authorList>
    </citation>
    <scope>NUCLEOTIDE SEQUENCE [LARGE SCALE GENOMIC DNA]</scope>
    <source>
        <strain evidence="2 3">ISS45</strain>
    </source>
</reference>
<sequence>MNMSAGKVWHWPTRPLDRHEANKGTIVK</sequence>
<accession>A0A1Y3ENK5</accession>
<dbReference type="EMBL" id="LVZM01012197">
    <property type="protein sequence ID" value="OUC44678.1"/>
    <property type="molecule type" value="Genomic_DNA"/>
</dbReference>
<feature type="region of interest" description="Disordered" evidence="1">
    <location>
        <begin position="1"/>
        <end position="28"/>
    </location>
</feature>
<name>A0A1Y3ENK5_9BILA</name>
<dbReference type="AlphaFoldDB" id="A0A1Y3ENK5"/>
<evidence type="ECO:0000256" key="1">
    <source>
        <dbReference type="SAM" id="MobiDB-lite"/>
    </source>
</evidence>
<proteinExistence type="predicted"/>
<organism evidence="2 3">
    <name type="scientific">Trichinella nativa</name>
    <dbReference type="NCBI Taxonomy" id="6335"/>
    <lineage>
        <taxon>Eukaryota</taxon>
        <taxon>Metazoa</taxon>
        <taxon>Ecdysozoa</taxon>
        <taxon>Nematoda</taxon>
        <taxon>Enoplea</taxon>
        <taxon>Dorylaimia</taxon>
        <taxon>Trichinellida</taxon>
        <taxon>Trichinellidae</taxon>
        <taxon>Trichinella</taxon>
    </lineage>
</organism>
<gene>
    <name evidence="2" type="ORF">D917_08894</name>
</gene>
<evidence type="ECO:0000313" key="2">
    <source>
        <dbReference type="EMBL" id="OUC44678.1"/>
    </source>
</evidence>
<dbReference type="Proteomes" id="UP000243006">
    <property type="component" value="Unassembled WGS sequence"/>
</dbReference>